<dbReference type="OMA" id="DENECQW"/>
<evidence type="ECO:0000256" key="1">
    <source>
        <dbReference type="SAM" id="SignalP"/>
    </source>
</evidence>
<sequence length="391" mass="44155">MAMTARWCVWVVAASLVLPSWNADVMADVADPDDDVALVTPQGTYCNYPHRCVGSRCRFDRTNLNAYYPPQCTDCRCIKVPEHPIKPALPSSLIDMRGAPYCDYSTSERYVNKNKYTFTFTVSTGHSGTGFFGQKAMWAHALNMNKSDTPVAVGHEYHPRRYFLAGLQYRSNMCEAAWTFAVEELVPFIESELRDKNSTAYYASGHDLTMGTMHALLTYLGSAARLVRLRRSRRATAQSFYMSAHNGPQSNACIFCVKPYSPLSRCPLRDRAVFKNLTPFQAYLALVDENECQWQSYLFAYPRLPHLTINWSGKLTSDHVVGLAKFVLNIDPNPRENDVNASAVQINHHAGVKKRAALDQKHLDLEYAQYTRILGLSPKDCNEYTCVPMLD</sequence>
<keyword evidence="3" id="KW-1185">Reference proteome</keyword>
<feature type="chain" id="PRO_5002744507" description="Fungal lipase-like domain-containing protein" evidence="1">
    <location>
        <begin position="24"/>
        <end position="391"/>
    </location>
</feature>
<dbReference type="InParanoid" id="A9UY44"/>
<proteinExistence type="predicted"/>
<feature type="signal peptide" evidence="1">
    <location>
        <begin position="1"/>
        <end position="23"/>
    </location>
</feature>
<organism evidence="2 3">
    <name type="scientific">Monosiga brevicollis</name>
    <name type="common">Choanoflagellate</name>
    <dbReference type="NCBI Taxonomy" id="81824"/>
    <lineage>
        <taxon>Eukaryota</taxon>
        <taxon>Choanoflagellata</taxon>
        <taxon>Craspedida</taxon>
        <taxon>Salpingoecidae</taxon>
        <taxon>Monosiga</taxon>
    </lineage>
</organism>
<accession>A9UY44</accession>
<dbReference type="KEGG" id="mbr:MONBRDRAFT_7724"/>
<evidence type="ECO:0000313" key="3">
    <source>
        <dbReference type="Proteomes" id="UP000001357"/>
    </source>
</evidence>
<evidence type="ECO:0008006" key="4">
    <source>
        <dbReference type="Google" id="ProtNLM"/>
    </source>
</evidence>
<reference evidence="2 3" key="1">
    <citation type="journal article" date="2008" name="Nature">
        <title>The genome of the choanoflagellate Monosiga brevicollis and the origin of metazoans.</title>
        <authorList>
            <consortium name="JGI Sequencing"/>
            <person name="King N."/>
            <person name="Westbrook M.J."/>
            <person name="Young S.L."/>
            <person name="Kuo A."/>
            <person name="Abedin M."/>
            <person name="Chapman J."/>
            <person name="Fairclough S."/>
            <person name="Hellsten U."/>
            <person name="Isogai Y."/>
            <person name="Letunic I."/>
            <person name="Marr M."/>
            <person name="Pincus D."/>
            <person name="Putnam N."/>
            <person name="Rokas A."/>
            <person name="Wright K.J."/>
            <person name="Zuzow R."/>
            <person name="Dirks W."/>
            <person name="Good M."/>
            <person name="Goodstein D."/>
            <person name="Lemons D."/>
            <person name="Li W."/>
            <person name="Lyons J.B."/>
            <person name="Morris A."/>
            <person name="Nichols S."/>
            <person name="Richter D.J."/>
            <person name="Salamov A."/>
            <person name="Bork P."/>
            <person name="Lim W.A."/>
            <person name="Manning G."/>
            <person name="Miller W.T."/>
            <person name="McGinnis W."/>
            <person name="Shapiro H."/>
            <person name="Tjian R."/>
            <person name="Grigoriev I.V."/>
            <person name="Rokhsar D."/>
        </authorList>
    </citation>
    <scope>NUCLEOTIDE SEQUENCE [LARGE SCALE GENOMIC DNA]</scope>
    <source>
        <strain evidence="3">MX1 / ATCC 50154</strain>
    </source>
</reference>
<dbReference type="AlphaFoldDB" id="A9UY44"/>
<keyword evidence="1" id="KW-0732">Signal</keyword>
<name>A9UY44_MONBE</name>
<gene>
    <name evidence="2" type="ORF">MONBRDRAFT_7724</name>
</gene>
<protein>
    <recommendedName>
        <fullName evidence="4">Fungal lipase-like domain-containing protein</fullName>
    </recommendedName>
</protein>
<evidence type="ECO:0000313" key="2">
    <source>
        <dbReference type="EMBL" id="EDQ89797.1"/>
    </source>
</evidence>
<dbReference type="EMBL" id="CH991549">
    <property type="protein sequence ID" value="EDQ89797.1"/>
    <property type="molecule type" value="Genomic_DNA"/>
</dbReference>
<dbReference type="RefSeq" id="XP_001745219.1">
    <property type="nucleotide sequence ID" value="XM_001745167.1"/>
</dbReference>
<dbReference type="Proteomes" id="UP000001357">
    <property type="component" value="Unassembled WGS sequence"/>
</dbReference>
<dbReference type="GeneID" id="5890586"/>